<dbReference type="AlphaFoldDB" id="A0A4S8PI47"/>
<accession>A0A4S8PI47</accession>
<reference evidence="4 5" key="1">
    <citation type="journal article" date="2018" name="Int. J. Syst. Evol. Microbiol.">
        <title>Glycomyces paridis sp. nov., isolated from the medicinal plant Paris polyphylla.</title>
        <authorList>
            <person name="Fang X.M."/>
            <person name="Bai J.L."/>
            <person name="Su J."/>
            <person name="Zhao L.L."/>
            <person name="Liu H.Y."/>
            <person name="Ma B.P."/>
            <person name="Zhang Y.Q."/>
            <person name="Yu L.Y."/>
        </authorList>
    </citation>
    <scope>NUCLEOTIDE SEQUENCE [LARGE SCALE GENOMIC DNA]</scope>
    <source>
        <strain evidence="4 5">CPCC 204357</strain>
    </source>
</reference>
<dbReference type="PRINTS" id="PR00038">
    <property type="entry name" value="HTHLUXR"/>
</dbReference>
<dbReference type="EMBL" id="STGX01000006">
    <property type="protein sequence ID" value="THV29092.1"/>
    <property type="molecule type" value="Genomic_DNA"/>
</dbReference>
<evidence type="ECO:0000313" key="4">
    <source>
        <dbReference type="EMBL" id="THV29092.1"/>
    </source>
</evidence>
<dbReference type="GO" id="GO:0006355">
    <property type="term" value="P:regulation of DNA-templated transcription"/>
    <property type="evidence" value="ECO:0007669"/>
    <property type="project" value="InterPro"/>
</dbReference>
<dbReference type="Proteomes" id="UP000305792">
    <property type="component" value="Unassembled WGS sequence"/>
</dbReference>
<dbReference type="PROSITE" id="PS50043">
    <property type="entry name" value="HTH_LUXR_2"/>
    <property type="match status" value="1"/>
</dbReference>
<dbReference type="InterPro" id="IPR011990">
    <property type="entry name" value="TPR-like_helical_dom_sf"/>
</dbReference>
<dbReference type="InterPro" id="IPR000792">
    <property type="entry name" value="Tscrpt_reg_LuxR_C"/>
</dbReference>
<feature type="region of interest" description="Disordered" evidence="2">
    <location>
        <begin position="1"/>
        <end position="107"/>
    </location>
</feature>
<feature type="domain" description="HTH luxR-type" evidence="3">
    <location>
        <begin position="582"/>
        <end position="647"/>
    </location>
</feature>
<dbReference type="InterPro" id="IPR036388">
    <property type="entry name" value="WH-like_DNA-bd_sf"/>
</dbReference>
<keyword evidence="5" id="KW-1185">Reference proteome</keyword>
<dbReference type="SUPFAM" id="SSF48452">
    <property type="entry name" value="TPR-like"/>
    <property type="match status" value="1"/>
</dbReference>
<evidence type="ECO:0000259" key="3">
    <source>
        <dbReference type="PROSITE" id="PS50043"/>
    </source>
</evidence>
<dbReference type="CDD" id="cd06170">
    <property type="entry name" value="LuxR_C_like"/>
    <property type="match status" value="1"/>
</dbReference>
<gene>
    <name evidence="4" type="ORF">E9998_10135</name>
</gene>
<protein>
    <submittedName>
        <fullName evidence="4">LuxR family transcriptional regulator</fullName>
    </submittedName>
</protein>
<dbReference type="PANTHER" id="PTHR43214:SF42">
    <property type="entry name" value="TRANSCRIPTIONAL REGULATORY PROTEIN DESR"/>
    <property type="match status" value="1"/>
</dbReference>
<feature type="compositionally biased region" description="Basic and acidic residues" evidence="2">
    <location>
        <begin position="562"/>
        <end position="572"/>
    </location>
</feature>
<dbReference type="GO" id="GO:0003677">
    <property type="term" value="F:DNA binding"/>
    <property type="evidence" value="ECO:0007669"/>
    <property type="project" value="UniProtKB-KW"/>
</dbReference>
<organism evidence="4 5">
    <name type="scientific">Glycomyces paridis</name>
    <dbReference type="NCBI Taxonomy" id="2126555"/>
    <lineage>
        <taxon>Bacteria</taxon>
        <taxon>Bacillati</taxon>
        <taxon>Actinomycetota</taxon>
        <taxon>Actinomycetes</taxon>
        <taxon>Glycomycetales</taxon>
        <taxon>Glycomycetaceae</taxon>
        <taxon>Glycomyces</taxon>
    </lineage>
</organism>
<evidence type="ECO:0000256" key="1">
    <source>
        <dbReference type="ARBA" id="ARBA00023125"/>
    </source>
</evidence>
<dbReference type="SMART" id="SM00421">
    <property type="entry name" value="HTH_LUXR"/>
    <property type="match status" value="1"/>
</dbReference>
<dbReference type="InterPro" id="IPR016032">
    <property type="entry name" value="Sig_transdc_resp-reg_C-effctor"/>
</dbReference>
<dbReference type="OrthoDB" id="483at2"/>
<dbReference type="Gene3D" id="1.10.10.10">
    <property type="entry name" value="Winged helix-like DNA-binding domain superfamily/Winged helix DNA-binding domain"/>
    <property type="match status" value="1"/>
</dbReference>
<proteinExistence type="predicted"/>
<sequence length="651" mass="67313">MGRSALEHPARTEPRARPGTPARDPDNDAERGPGGPGGPGANLDLELDLNASSDHEPDVPPAQAPPIEAGRPTPTPHTAPNPGHAAASHKPGSASGPSPGDRSVPVAPHRSAVEAPLAATVRRLEDGSLALVVTAADAHLLHEAGRSGATITVNVAAGSAEDAARAALARGRRALAAGPLGDAYASLVLATTVAADLSPPLALEAITSAADAAWAAGDRPACIAALDAARRALAAVAPEARTPLHDYLLGLRALLDPNPANAIGPLKRVIAGAGDTPESLHHASVAALLLGDVATAARAGTNALAAARTQGRDDLVPRLLEYLAYAEMRAGLHARARAHAREGLLAALRTGRDNTVAHHRAVLALTASVEGDTAQVETEAAQALATARRHGLTQTGSLAEWALARSDLGRGRPDAAASRLLGLVGADGGHFALRALLMPCFIEAAALSGRAEEARPVARELRLWAGFGLDRGAFAQLARSQALLAAHEGPAEAAGALFARAVQLHPRGTGEFERARTLLLYGKWLRRRRRPGEARAVLREALHGFDRCGAAGWAGQAREELRATGELRDPKAKAGASPESRSRGALASLTPHQARIAGQVATGATNREVAQSFGLSVRTVDHHLRNIFAALGVRSRVELTRLVADTARKRE</sequence>
<evidence type="ECO:0000313" key="5">
    <source>
        <dbReference type="Proteomes" id="UP000305792"/>
    </source>
</evidence>
<dbReference type="SUPFAM" id="SSF46894">
    <property type="entry name" value="C-terminal effector domain of the bipartite response regulators"/>
    <property type="match status" value="1"/>
</dbReference>
<dbReference type="Pfam" id="PF00196">
    <property type="entry name" value="GerE"/>
    <property type="match status" value="1"/>
</dbReference>
<keyword evidence="1" id="KW-0238">DNA-binding</keyword>
<name>A0A4S8PI47_9ACTN</name>
<feature type="region of interest" description="Disordered" evidence="2">
    <location>
        <begin position="562"/>
        <end position="586"/>
    </location>
</feature>
<feature type="compositionally biased region" description="Basic and acidic residues" evidence="2">
    <location>
        <begin position="1"/>
        <end position="16"/>
    </location>
</feature>
<comment type="caution">
    <text evidence="4">The sequence shown here is derived from an EMBL/GenBank/DDBJ whole genome shotgun (WGS) entry which is preliminary data.</text>
</comment>
<evidence type="ECO:0000256" key="2">
    <source>
        <dbReference type="SAM" id="MobiDB-lite"/>
    </source>
</evidence>
<dbReference type="PANTHER" id="PTHR43214">
    <property type="entry name" value="TWO-COMPONENT RESPONSE REGULATOR"/>
    <property type="match status" value="1"/>
</dbReference>
<dbReference type="InterPro" id="IPR039420">
    <property type="entry name" value="WalR-like"/>
</dbReference>